<name>F5YP16_TREPZ</name>
<dbReference type="eggNOG" id="COG1598">
    <property type="taxonomic scope" value="Bacteria"/>
</dbReference>
<dbReference type="EMBL" id="CP001843">
    <property type="protein sequence ID" value="AEF84211.1"/>
    <property type="molecule type" value="Genomic_DNA"/>
</dbReference>
<proteinExistence type="predicted"/>
<accession>F5YP16</accession>
<dbReference type="HOGENOM" id="CLU_114047_11_0_12"/>
<gene>
    <name evidence="1" type="ordered locus">TREPR_3880</name>
</gene>
<dbReference type="SUPFAM" id="SSF143100">
    <property type="entry name" value="TTHA1013/TTHA0281-like"/>
    <property type="match status" value="1"/>
</dbReference>
<evidence type="ECO:0000313" key="2">
    <source>
        <dbReference type="Proteomes" id="UP000009223"/>
    </source>
</evidence>
<dbReference type="RefSeq" id="WP_015706462.1">
    <property type="nucleotide sequence ID" value="NC_015578.1"/>
</dbReference>
<dbReference type="OrthoDB" id="489371at2"/>
<sequence>MKLTYTYWQEKDGWFLGYLNDWPDHWTQGKDLPELEVMLADLYEIQQEEEPRIIPERKLGELIVAIA</sequence>
<dbReference type="STRING" id="545694.TREPR_3880"/>
<dbReference type="Proteomes" id="UP000009223">
    <property type="component" value="Chromosome"/>
</dbReference>
<dbReference type="KEGG" id="tpi:TREPR_3880"/>
<organism evidence="1 2">
    <name type="scientific">Treponema primitia (strain ATCC BAA-887 / DSM 12427 / ZAS-2)</name>
    <dbReference type="NCBI Taxonomy" id="545694"/>
    <lineage>
        <taxon>Bacteria</taxon>
        <taxon>Pseudomonadati</taxon>
        <taxon>Spirochaetota</taxon>
        <taxon>Spirochaetia</taxon>
        <taxon>Spirochaetales</taxon>
        <taxon>Treponemataceae</taxon>
        <taxon>Treponema</taxon>
    </lineage>
</organism>
<evidence type="ECO:0008006" key="3">
    <source>
        <dbReference type="Google" id="ProtNLM"/>
    </source>
</evidence>
<reference evidence="2" key="1">
    <citation type="submission" date="2009-12" db="EMBL/GenBank/DDBJ databases">
        <title>Complete sequence of Treponema primitia strain ZAS-2.</title>
        <authorList>
            <person name="Tetu S.G."/>
            <person name="Matson E."/>
            <person name="Ren Q."/>
            <person name="Seshadri R."/>
            <person name="Elbourne L."/>
            <person name="Hassan K.A."/>
            <person name="Durkin A."/>
            <person name="Radune D."/>
            <person name="Mohamoud Y."/>
            <person name="Shay R."/>
            <person name="Jin S."/>
            <person name="Zhang X."/>
            <person name="Lucey K."/>
            <person name="Ballor N.R."/>
            <person name="Ottesen E."/>
            <person name="Rosenthal R."/>
            <person name="Allen A."/>
            <person name="Leadbetter J.R."/>
            <person name="Paulsen I.T."/>
        </authorList>
    </citation>
    <scope>NUCLEOTIDE SEQUENCE [LARGE SCALE GENOMIC DNA]</scope>
    <source>
        <strain evidence="2">ATCC BAA-887 / DSM 12427 / ZAS-2</strain>
    </source>
</reference>
<evidence type="ECO:0000313" key="1">
    <source>
        <dbReference type="EMBL" id="AEF84211.1"/>
    </source>
</evidence>
<dbReference type="InterPro" id="IPR035069">
    <property type="entry name" value="TTHA1013/TTHA0281-like"/>
</dbReference>
<keyword evidence="2" id="KW-1185">Reference proteome</keyword>
<reference evidence="1 2" key="2">
    <citation type="journal article" date="2011" name="ISME J.">
        <title>RNA-seq reveals cooperative metabolic interactions between two termite-gut spirochete species in co-culture.</title>
        <authorList>
            <person name="Rosenthal A.Z."/>
            <person name="Matson E.G."/>
            <person name="Eldar A."/>
            <person name="Leadbetter J.R."/>
        </authorList>
    </citation>
    <scope>NUCLEOTIDE SEQUENCE [LARGE SCALE GENOMIC DNA]</scope>
    <source>
        <strain evidence="2">ATCC BAA-887 / DSM 12427 / ZAS-2</strain>
    </source>
</reference>
<protein>
    <recommendedName>
        <fullName evidence="3">Type II toxin-antitoxin system HicB family antitoxin</fullName>
    </recommendedName>
</protein>
<dbReference type="AlphaFoldDB" id="F5YP16"/>